<evidence type="ECO:0000256" key="1">
    <source>
        <dbReference type="SAM" id="MobiDB-lite"/>
    </source>
</evidence>
<feature type="compositionally biased region" description="Basic and acidic residues" evidence="1">
    <location>
        <begin position="74"/>
        <end position="91"/>
    </location>
</feature>
<dbReference type="AlphaFoldDB" id="A0AAV4PRS0"/>
<proteinExistence type="predicted"/>
<name>A0AAV4PRS0_9ARAC</name>
<keyword evidence="3" id="KW-1185">Reference proteome</keyword>
<comment type="caution">
    <text evidence="2">The sequence shown here is derived from an EMBL/GenBank/DDBJ whole genome shotgun (WGS) entry which is preliminary data.</text>
</comment>
<organism evidence="2 3">
    <name type="scientific">Caerostris darwini</name>
    <dbReference type="NCBI Taxonomy" id="1538125"/>
    <lineage>
        <taxon>Eukaryota</taxon>
        <taxon>Metazoa</taxon>
        <taxon>Ecdysozoa</taxon>
        <taxon>Arthropoda</taxon>
        <taxon>Chelicerata</taxon>
        <taxon>Arachnida</taxon>
        <taxon>Araneae</taxon>
        <taxon>Araneomorphae</taxon>
        <taxon>Entelegynae</taxon>
        <taxon>Araneoidea</taxon>
        <taxon>Araneidae</taxon>
        <taxon>Caerostris</taxon>
    </lineage>
</organism>
<gene>
    <name evidence="2" type="ORF">CDAR_501501</name>
</gene>
<evidence type="ECO:0000313" key="2">
    <source>
        <dbReference type="EMBL" id="GIY00118.1"/>
    </source>
</evidence>
<dbReference type="Proteomes" id="UP001054837">
    <property type="component" value="Unassembled WGS sequence"/>
</dbReference>
<sequence>MANLKITTHVISRIFRAKNPKTSTAFYSNTNPYLGVVSRGEKSTLKVDDITPAPTQRKDCLPKLATSPLPSPLFRRDKTQTQKDASHSEHD</sequence>
<feature type="region of interest" description="Disordered" evidence="1">
    <location>
        <begin position="47"/>
        <end position="91"/>
    </location>
</feature>
<reference evidence="2 3" key="1">
    <citation type="submission" date="2021-06" db="EMBL/GenBank/DDBJ databases">
        <title>Caerostris darwini draft genome.</title>
        <authorList>
            <person name="Kono N."/>
            <person name="Arakawa K."/>
        </authorList>
    </citation>
    <scope>NUCLEOTIDE SEQUENCE [LARGE SCALE GENOMIC DNA]</scope>
</reference>
<accession>A0AAV4PRS0</accession>
<evidence type="ECO:0000313" key="3">
    <source>
        <dbReference type="Proteomes" id="UP001054837"/>
    </source>
</evidence>
<dbReference type="EMBL" id="BPLQ01003391">
    <property type="protein sequence ID" value="GIY00118.1"/>
    <property type="molecule type" value="Genomic_DNA"/>
</dbReference>
<protein>
    <submittedName>
        <fullName evidence="2">Uncharacterized protein</fullName>
    </submittedName>
</protein>